<accession>A0AAD3P532</accession>
<dbReference type="Proteomes" id="UP001279734">
    <property type="component" value="Unassembled WGS sequence"/>
</dbReference>
<sequence length="67" mass="7534">MSEYKQKVTNERRSHHKIYRKVIGKMLEIDGSGQLMVGSDSGVSGGWAALLRRNGAIEERCLQTWAV</sequence>
<dbReference type="EMBL" id="BSYO01000001">
    <property type="protein sequence ID" value="GMG99920.1"/>
    <property type="molecule type" value="Genomic_DNA"/>
</dbReference>
<proteinExistence type="predicted"/>
<keyword evidence="2" id="KW-1185">Reference proteome</keyword>
<dbReference type="AlphaFoldDB" id="A0AAD3P532"/>
<evidence type="ECO:0000313" key="2">
    <source>
        <dbReference type="Proteomes" id="UP001279734"/>
    </source>
</evidence>
<organism evidence="1 2">
    <name type="scientific">Nepenthes gracilis</name>
    <name type="common">Slender pitcher plant</name>
    <dbReference type="NCBI Taxonomy" id="150966"/>
    <lineage>
        <taxon>Eukaryota</taxon>
        <taxon>Viridiplantae</taxon>
        <taxon>Streptophyta</taxon>
        <taxon>Embryophyta</taxon>
        <taxon>Tracheophyta</taxon>
        <taxon>Spermatophyta</taxon>
        <taxon>Magnoliopsida</taxon>
        <taxon>eudicotyledons</taxon>
        <taxon>Gunneridae</taxon>
        <taxon>Pentapetalae</taxon>
        <taxon>Caryophyllales</taxon>
        <taxon>Nepenthaceae</taxon>
        <taxon>Nepenthes</taxon>
    </lineage>
</organism>
<gene>
    <name evidence="1" type="ORF">Nepgr_001760</name>
</gene>
<evidence type="ECO:0000313" key="1">
    <source>
        <dbReference type="EMBL" id="GMG99920.1"/>
    </source>
</evidence>
<name>A0AAD3P532_NEPGR</name>
<protein>
    <submittedName>
        <fullName evidence="1">Uncharacterized protein</fullName>
    </submittedName>
</protein>
<reference evidence="1" key="1">
    <citation type="submission" date="2023-05" db="EMBL/GenBank/DDBJ databases">
        <title>Nepenthes gracilis genome sequencing.</title>
        <authorList>
            <person name="Fukushima K."/>
        </authorList>
    </citation>
    <scope>NUCLEOTIDE SEQUENCE</scope>
    <source>
        <strain evidence="1">SING2019-196</strain>
    </source>
</reference>
<comment type="caution">
    <text evidence="1">The sequence shown here is derived from an EMBL/GenBank/DDBJ whole genome shotgun (WGS) entry which is preliminary data.</text>
</comment>